<keyword evidence="1" id="KW-0812">Transmembrane</keyword>
<feature type="transmembrane region" description="Helical" evidence="1">
    <location>
        <begin position="232"/>
        <end position="253"/>
    </location>
</feature>
<evidence type="ECO:0000313" key="3">
    <source>
        <dbReference type="Proteomes" id="UP001319870"/>
    </source>
</evidence>
<name>A0ABS7ZF56_9MICO</name>
<reference evidence="2 3" key="1">
    <citation type="submission" date="2021-09" db="EMBL/GenBank/DDBJ databases">
        <title>Isoptericola luteus sp. nov., a novel bacterium isolated from Harbin, the capital city of Heilongjiang province.</title>
        <authorList>
            <person name="Li J."/>
        </authorList>
    </citation>
    <scope>NUCLEOTIDE SEQUENCE [LARGE SCALE GENOMIC DNA]</scope>
    <source>
        <strain evidence="2 3">NEAU-Y5</strain>
    </source>
</reference>
<dbReference type="Pfam" id="PF13160">
    <property type="entry name" value="DUF3995"/>
    <property type="match status" value="1"/>
</dbReference>
<gene>
    <name evidence="2" type="ORF">LEP48_09990</name>
</gene>
<keyword evidence="1" id="KW-0472">Membrane</keyword>
<dbReference type="InterPro" id="IPR025058">
    <property type="entry name" value="DUF3995"/>
</dbReference>
<dbReference type="Proteomes" id="UP001319870">
    <property type="component" value="Unassembled WGS sequence"/>
</dbReference>
<organism evidence="2 3">
    <name type="scientific">Isoptericola luteus</name>
    <dbReference type="NCBI Taxonomy" id="2879484"/>
    <lineage>
        <taxon>Bacteria</taxon>
        <taxon>Bacillati</taxon>
        <taxon>Actinomycetota</taxon>
        <taxon>Actinomycetes</taxon>
        <taxon>Micrococcales</taxon>
        <taxon>Promicromonosporaceae</taxon>
        <taxon>Isoptericola</taxon>
    </lineage>
</organism>
<dbReference type="RefSeq" id="WP_225565450.1">
    <property type="nucleotide sequence ID" value="NZ_JAIXCQ010000006.1"/>
</dbReference>
<dbReference type="EMBL" id="JAIXCQ010000006">
    <property type="protein sequence ID" value="MCA5893678.1"/>
    <property type="molecule type" value="Genomic_DNA"/>
</dbReference>
<feature type="transmembrane region" description="Helical" evidence="1">
    <location>
        <begin position="56"/>
        <end position="86"/>
    </location>
</feature>
<evidence type="ECO:0000256" key="1">
    <source>
        <dbReference type="SAM" id="Phobius"/>
    </source>
</evidence>
<comment type="caution">
    <text evidence="2">The sequence shown here is derived from an EMBL/GenBank/DDBJ whole genome shotgun (WGS) entry which is preliminary data.</text>
</comment>
<evidence type="ECO:0000313" key="2">
    <source>
        <dbReference type="EMBL" id="MCA5893678.1"/>
    </source>
</evidence>
<feature type="transmembrane region" description="Helical" evidence="1">
    <location>
        <begin position="118"/>
        <end position="140"/>
    </location>
</feature>
<proteinExistence type="predicted"/>
<keyword evidence="1" id="KW-1133">Transmembrane helix</keyword>
<protein>
    <submittedName>
        <fullName evidence="2">DUF3995 domain-containing protein</fullName>
    </submittedName>
</protein>
<feature type="transmembrane region" description="Helical" evidence="1">
    <location>
        <begin position="192"/>
        <end position="211"/>
    </location>
</feature>
<sequence>MSTAAAVPLIVIAVTHSVLGEHVIIRPLLAAPGWSVRLARPWADRLLRVIWHLLSVAWAGLAVLLLGASVPVVTGVVCLLTGAAIFACAPGHLSWPFFATAGLLALAAGGALPDAALWAGVVLAVVTALVAAGFHVAWAAGSRAGATRVLPTRRGTHEPTVRPPVVATLAAAVALSAYVGVVVALVLGAAGAGWRVLGVVVLVVLLARVVGDGRYVGILKRVRGTRFAHADDRWWTPAVGLLAAGAAASLALAA</sequence>
<accession>A0ABS7ZF56</accession>
<feature type="transmembrane region" description="Helical" evidence="1">
    <location>
        <begin position="161"/>
        <end position="186"/>
    </location>
</feature>
<keyword evidence="3" id="KW-1185">Reference proteome</keyword>